<dbReference type="PANTHER" id="PTHR16193:SF0">
    <property type="entry name" value="TETRATRICOPEPTIDE REPEAT PROTEIN 27"/>
    <property type="match status" value="1"/>
</dbReference>
<dbReference type="PANTHER" id="PTHR16193">
    <property type="entry name" value="TETRATRICOPEPTIDE REPEAT PROTEIN 27"/>
    <property type="match status" value="1"/>
</dbReference>
<dbReference type="EMBL" id="CALTRL010000014">
    <property type="protein sequence ID" value="CAH7665899.1"/>
    <property type="molecule type" value="Genomic_DNA"/>
</dbReference>
<dbReference type="Proteomes" id="UP001153365">
    <property type="component" value="Unassembled WGS sequence"/>
</dbReference>
<name>A0AAV0AGW9_PHAPC</name>
<dbReference type="SUPFAM" id="SSF48452">
    <property type="entry name" value="TPR-like"/>
    <property type="match status" value="1"/>
</dbReference>
<dbReference type="InterPro" id="IPR011990">
    <property type="entry name" value="TPR-like_helical_dom_sf"/>
</dbReference>
<organism evidence="5 6">
    <name type="scientific">Phakopsora pachyrhizi</name>
    <name type="common">Asian soybean rust disease fungus</name>
    <dbReference type="NCBI Taxonomy" id="170000"/>
    <lineage>
        <taxon>Eukaryota</taxon>
        <taxon>Fungi</taxon>
        <taxon>Dikarya</taxon>
        <taxon>Basidiomycota</taxon>
        <taxon>Pucciniomycotina</taxon>
        <taxon>Pucciniomycetes</taxon>
        <taxon>Pucciniales</taxon>
        <taxon>Phakopsoraceae</taxon>
        <taxon>Phakopsora</taxon>
    </lineage>
</organism>
<dbReference type="PROSITE" id="PS50293">
    <property type="entry name" value="TPR_REGION"/>
    <property type="match status" value="1"/>
</dbReference>
<feature type="compositionally biased region" description="Polar residues" evidence="4">
    <location>
        <begin position="679"/>
        <end position="689"/>
    </location>
</feature>
<keyword evidence="6" id="KW-1185">Reference proteome</keyword>
<evidence type="ECO:0000313" key="6">
    <source>
        <dbReference type="Proteomes" id="UP001153365"/>
    </source>
</evidence>
<accession>A0AAV0AGW9</accession>
<feature type="region of interest" description="Disordered" evidence="4">
    <location>
        <begin position="679"/>
        <end position="701"/>
    </location>
</feature>
<comment type="caution">
    <text evidence="5">The sequence shown here is derived from an EMBL/GenBank/DDBJ whole genome shotgun (WGS) entry which is preliminary data.</text>
</comment>
<protein>
    <recommendedName>
        <fullName evidence="7">TPR repeat-containing protein</fullName>
    </recommendedName>
</protein>
<dbReference type="PROSITE" id="PS50005">
    <property type="entry name" value="TPR"/>
    <property type="match status" value="1"/>
</dbReference>
<evidence type="ECO:0000256" key="4">
    <source>
        <dbReference type="SAM" id="MobiDB-lite"/>
    </source>
</evidence>
<dbReference type="InterPro" id="IPR019734">
    <property type="entry name" value="TPR_rpt"/>
</dbReference>
<dbReference type="AlphaFoldDB" id="A0AAV0AGW9"/>
<evidence type="ECO:0008006" key="7">
    <source>
        <dbReference type="Google" id="ProtNLM"/>
    </source>
</evidence>
<feature type="repeat" description="TPR" evidence="3">
    <location>
        <begin position="580"/>
        <end position="613"/>
    </location>
</feature>
<keyword evidence="2 3" id="KW-0802">TPR repeat</keyword>
<evidence type="ECO:0000256" key="3">
    <source>
        <dbReference type="PROSITE-ProRule" id="PRU00339"/>
    </source>
</evidence>
<reference evidence="5" key="1">
    <citation type="submission" date="2022-06" db="EMBL/GenBank/DDBJ databases">
        <authorList>
            <consortium name="SYNGENTA / RWTH Aachen University"/>
        </authorList>
    </citation>
    <scope>NUCLEOTIDE SEQUENCE</scope>
</reference>
<gene>
    <name evidence="5" type="ORF">PPACK8108_LOCUS193</name>
</gene>
<sequence>MERVQRLQYSLVDCNFRPGVESDGDDDGLTYRLVEGYCHGRWESILKDPMVRSYLSLDGTCPTLTDHRTALDNSDEVLIQLTISATLLCVYTQINFTGPSFQLQPVELFELPPGSIDQQAINSSSLENLSLAGEPAYHLTKSAAFLLWAIKLIDRLARFSSDPENPLSSILNSQFHTLPWWSLRASFLQRRLLDESVPFPQSLLSDLENLSQKYLHPLSLVPDPSSQEDCWNSDLLPELTLERGLAEHLSGNEKTANLMFRRSVTEAKLDYTLTGILGKRTKFQEKDISQLVVLAKGRNRFTTKEKGTDNSTGARVEGNIKISEKPSSNNLPATLQLNDDTLLEKTHFTQTTDSKDFLYDPTDHPDLHPLDQSILLALSLSIKNTSPSHGLTKAQMSPFIERVLQNPANWSVHSMALLIRSRLEAHRTRTVERGLLQLQALVDQLTKEAENDPLEMSTALERVRWTWSLSLPSNWELERELANKLSGMGVTRSALEIFEKLEMWEDVVQCHLSLDNKQLGIKLVKELLDEVKVDSGVKMIKQREKMNSQRRGKLYCLLGELESDPKHWETAWEVSQHSSSRAMRSLGAHYFSKGNYKEAIKSLSLALSINPLFDRAWFILGCAAMRDGSWNEAELGFRRCVSLNDEDAEAWNNLATVYLKLATDEESDRILRDQANKKSSMNCGQNFDSFESEDLNDEDEDVEDTKDELRTLPRPIAAFRALQQAVKLSYDSWRMWTNYMLVAISVKEYIEASRALGRVVEVKGEKGLDLTVLERLVEAAILKKENDEKNEKLSSRLAQRLEELIDKILIVKCPNEPKVWEARSQLCLFKGDFRGSIEKRLQAYRVGVCQTEDWISDPEAWKGAVKIVESLIDSLVELGPRVSKDNQNPVINWRWQSKTVLNSFLNKSKDSFEFTSEWTGLENRLLELKNLS</sequence>
<evidence type="ECO:0000256" key="1">
    <source>
        <dbReference type="ARBA" id="ARBA00022737"/>
    </source>
</evidence>
<keyword evidence="1" id="KW-0677">Repeat</keyword>
<dbReference type="Gene3D" id="1.25.40.10">
    <property type="entry name" value="Tetratricopeptide repeat domain"/>
    <property type="match status" value="1"/>
</dbReference>
<dbReference type="SMART" id="SM00028">
    <property type="entry name" value="TPR"/>
    <property type="match status" value="2"/>
</dbReference>
<dbReference type="Pfam" id="PF13181">
    <property type="entry name" value="TPR_8"/>
    <property type="match status" value="1"/>
</dbReference>
<evidence type="ECO:0000256" key="2">
    <source>
        <dbReference type="ARBA" id="ARBA00022803"/>
    </source>
</evidence>
<dbReference type="InterPro" id="IPR044244">
    <property type="entry name" value="TTC27/Emw1"/>
</dbReference>
<evidence type="ECO:0000313" key="5">
    <source>
        <dbReference type="EMBL" id="CAH7665899.1"/>
    </source>
</evidence>
<feature type="compositionally biased region" description="Acidic residues" evidence="4">
    <location>
        <begin position="690"/>
        <end position="701"/>
    </location>
</feature>
<proteinExistence type="predicted"/>